<dbReference type="PANTHER" id="PTHR21089">
    <property type="entry name" value="SHIKIMATE DEHYDROGENASE"/>
    <property type="match status" value="1"/>
</dbReference>
<dbReference type="GO" id="GO:0004764">
    <property type="term" value="F:shikimate 3-dehydrogenase (NADP+) activity"/>
    <property type="evidence" value="ECO:0007669"/>
    <property type="project" value="UniProtKB-EC"/>
</dbReference>
<evidence type="ECO:0000259" key="7">
    <source>
        <dbReference type="Pfam" id="PF01488"/>
    </source>
</evidence>
<dbReference type="InterPro" id="IPR013708">
    <property type="entry name" value="Shikimate_DH-bd_N"/>
</dbReference>
<dbReference type="InterPro" id="IPR036291">
    <property type="entry name" value="NAD(P)-bd_dom_sf"/>
</dbReference>
<dbReference type="Gene3D" id="3.40.50.10860">
    <property type="entry name" value="Leucine Dehydrogenase, chain A, domain 1"/>
    <property type="match status" value="1"/>
</dbReference>
<dbReference type="GeneID" id="108812933"/>
<protein>
    <recommendedName>
        <fullName evidence="1">shikimate dehydrogenase (NADP(+))</fullName>
        <ecNumber evidence="1">1.1.1.25</ecNumber>
    </recommendedName>
</protein>
<dbReference type="Gene3D" id="3.40.50.720">
    <property type="entry name" value="NAD(P)-binding Rossmann-like Domain"/>
    <property type="match status" value="1"/>
</dbReference>
<reference evidence="10" key="1">
    <citation type="journal article" date="2019" name="Database">
        <title>The radish genome database (RadishGD): an integrated information resource for radish genomics.</title>
        <authorList>
            <person name="Yu H.J."/>
            <person name="Baek S."/>
            <person name="Lee Y.J."/>
            <person name="Cho A."/>
            <person name="Mun J.H."/>
        </authorList>
    </citation>
    <scope>NUCLEOTIDE SEQUENCE [LARGE SCALE GENOMIC DNA]</scope>
    <source>
        <strain evidence="10">cv. WK10039</strain>
    </source>
</reference>
<dbReference type="GO" id="GO:0009073">
    <property type="term" value="P:aromatic amino acid family biosynthetic process"/>
    <property type="evidence" value="ECO:0007669"/>
    <property type="project" value="UniProtKB-KW"/>
</dbReference>
<gene>
    <name evidence="11" type="primary">LOC108812933</name>
</gene>
<evidence type="ECO:0000256" key="1">
    <source>
        <dbReference type="ARBA" id="ARBA00012962"/>
    </source>
</evidence>
<keyword evidence="3" id="KW-0521">NADP</keyword>
<dbReference type="InterPro" id="IPR011342">
    <property type="entry name" value="Shikimate_DH"/>
</dbReference>
<keyword evidence="4" id="KW-0560">Oxidoreductase</keyword>
<dbReference type="SUPFAM" id="SSF51735">
    <property type="entry name" value="NAD(P)-binding Rossmann-fold domains"/>
    <property type="match status" value="1"/>
</dbReference>
<dbReference type="NCBIfam" id="TIGR01093">
    <property type="entry name" value="aroD"/>
    <property type="match status" value="1"/>
</dbReference>
<name>A0A6J0JYL8_RAPSA</name>
<keyword evidence="2" id="KW-0028">Amino-acid biosynthesis</keyword>
<dbReference type="HAMAP" id="MF_00222">
    <property type="entry name" value="Shikimate_DH_AroE"/>
    <property type="match status" value="1"/>
</dbReference>
<dbReference type="RefSeq" id="XP_018440835.1">
    <property type="nucleotide sequence ID" value="XM_018585333.2"/>
</dbReference>
<dbReference type="InterPro" id="IPR022893">
    <property type="entry name" value="Shikimate_DH_fam"/>
</dbReference>
<dbReference type="GO" id="GO:0050661">
    <property type="term" value="F:NADP binding"/>
    <property type="evidence" value="ECO:0007669"/>
    <property type="project" value="InterPro"/>
</dbReference>
<dbReference type="CDD" id="cd00502">
    <property type="entry name" value="DHQase_I"/>
    <property type="match status" value="1"/>
</dbReference>
<sequence>MATARLTYPPHLLATPRSSSSPTSIANLRLLPASHFSLRFKSSFSSAETTSVPVPLVFSDRQRRQRMEEPSNACVASNTTEKEIASQEIAKNPSLICAPVMADSIDKMVAETHKAQELGADLVEIRLDSLKEFNNPLEDLKTIINKSPLPTLFTYRPKWEGGRYEGDENERLDVLRLAMELGADYIDVELKVASEFIKSIKGKKPENFRVIVSSHNYQSTPSVEDLSDLALRIQEAGADIVKIATTAVDITDVARMFHITSNAQVPTIGLVMGERGLMSRILCSKFGGYLTFGTLESGKVSAPGQPTIKELLDLYNFRRIGPDTKVYGIIGKPVSHSKSPVVHNQAFKSVDYNGVYVHLLVDDLASFLKTYSSSDFAGFSCTIPHKEAALKCCDEVDPLAKSIGAVNTILRRQSDGKLLGYNTDCIGCISAIEDGLRSSSGPSSVPSSSSPLAGKTVVVIGAGGAGKALAYGAKEKGAKVVIANRTYERAVELAEAIGGKALSLTDLDNFHPEDGMVLANTTSMGMQPNADETPISKHALKHYALVFDAVYTPRITRLLREAEECGAVTVSGSEMFVRQAYEQFEIFTGLPAPKELYWQIMSKY</sequence>
<dbReference type="InterPro" id="IPR001381">
    <property type="entry name" value="DHquinase_I"/>
</dbReference>
<dbReference type="Pfam" id="PF01488">
    <property type="entry name" value="Shikimate_DH"/>
    <property type="match status" value="1"/>
</dbReference>
<dbReference type="FunFam" id="3.40.50.720:FF:000172">
    <property type="entry name" value="Bifunctional 3-dehydroquinate dehydratase/shikimate dehydrogenase, chloroplastic"/>
    <property type="match status" value="1"/>
</dbReference>
<evidence type="ECO:0000256" key="6">
    <source>
        <dbReference type="SAM" id="MobiDB-lite"/>
    </source>
</evidence>
<reference evidence="11" key="2">
    <citation type="submission" date="2025-08" db="UniProtKB">
        <authorList>
            <consortium name="RefSeq"/>
        </authorList>
    </citation>
    <scope>IDENTIFICATION</scope>
    <source>
        <tissue evidence="11">Leaf</tissue>
    </source>
</reference>
<dbReference type="HAMAP" id="MF_00214">
    <property type="entry name" value="AroD"/>
    <property type="match status" value="1"/>
</dbReference>
<dbReference type="FunFam" id="3.20.20.70:FF:000142">
    <property type="entry name" value="bifunctional 3-dehydroquinate dehydratase/shikimate dehydrogenase, chloroplastic"/>
    <property type="match status" value="1"/>
</dbReference>
<keyword evidence="5" id="KW-0057">Aromatic amino acid biosynthesis</keyword>
<dbReference type="NCBIfam" id="TIGR00507">
    <property type="entry name" value="aroE"/>
    <property type="match status" value="1"/>
</dbReference>
<dbReference type="FunFam" id="3.40.50.10860:FF:000009">
    <property type="entry name" value="Bifunctional 3-dehydroquinate dehydratase/shikimate dehydrogenase, chloroplastic"/>
    <property type="match status" value="1"/>
</dbReference>
<evidence type="ECO:0000256" key="5">
    <source>
        <dbReference type="ARBA" id="ARBA00023141"/>
    </source>
</evidence>
<keyword evidence="10" id="KW-1185">Reference proteome</keyword>
<organism evidence="10 11">
    <name type="scientific">Raphanus sativus</name>
    <name type="common">Radish</name>
    <name type="synonym">Raphanus raphanistrum var. sativus</name>
    <dbReference type="NCBI Taxonomy" id="3726"/>
    <lineage>
        <taxon>Eukaryota</taxon>
        <taxon>Viridiplantae</taxon>
        <taxon>Streptophyta</taxon>
        <taxon>Embryophyta</taxon>
        <taxon>Tracheophyta</taxon>
        <taxon>Spermatophyta</taxon>
        <taxon>Magnoliopsida</taxon>
        <taxon>eudicotyledons</taxon>
        <taxon>Gunneridae</taxon>
        <taxon>Pentapetalae</taxon>
        <taxon>rosids</taxon>
        <taxon>malvids</taxon>
        <taxon>Brassicales</taxon>
        <taxon>Brassicaceae</taxon>
        <taxon>Brassiceae</taxon>
        <taxon>Raphanus</taxon>
    </lineage>
</organism>
<dbReference type="Proteomes" id="UP000504610">
    <property type="component" value="Chromosome 6"/>
</dbReference>
<dbReference type="GO" id="GO:0008652">
    <property type="term" value="P:amino acid biosynthetic process"/>
    <property type="evidence" value="ECO:0007669"/>
    <property type="project" value="UniProtKB-KW"/>
</dbReference>
<evidence type="ECO:0000259" key="9">
    <source>
        <dbReference type="Pfam" id="PF18317"/>
    </source>
</evidence>
<dbReference type="AlphaFoldDB" id="A0A6J0JYL8"/>
<feature type="region of interest" description="Disordered" evidence="6">
    <location>
        <begin position="1"/>
        <end position="21"/>
    </location>
</feature>
<dbReference type="SUPFAM" id="SSF51569">
    <property type="entry name" value="Aldolase"/>
    <property type="match status" value="1"/>
</dbReference>
<dbReference type="Pfam" id="PF08501">
    <property type="entry name" value="Shikimate_dh_N"/>
    <property type="match status" value="1"/>
</dbReference>
<dbReference type="GO" id="GO:0009423">
    <property type="term" value="P:chorismate biosynthetic process"/>
    <property type="evidence" value="ECO:0007669"/>
    <property type="project" value="UniProtKB-UniPathway"/>
</dbReference>
<dbReference type="UniPathway" id="UPA00053">
    <property type="reaction ID" value="UER00087"/>
</dbReference>
<dbReference type="KEGG" id="rsz:108812933"/>
<dbReference type="PANTHER" id="PTHR21089:SF1">
    <property type="entry name" value="BIFUNCTIONAL 3-DEHYDROQUINATE DEHYDRATASE_SHIKIMATE DEHYDROGENASE, CHLOROPLASTIC"/>
    <property type="match status" value="1"/>
</dbReference>
<feature type="domain" description="Quinate/shikimate 5-dehydrogenase/glutamyl-tRNA reductase" evidence="7">
    <location>
        <begin position="451"/>
        <end position="537"/>
    </location>
</feature>
<dbReference type="EC" id="1.1.1.25" evidence="1"/>
<dbReference type="InterPro" id="IPR041121">
    <property type="entry name" value="SDH_C"/>
</dbReference>
<feature type="domain" description="Shikimate dehydrogenase substrate binding N-terminal" evidence="8">
    <location>
        <begin position="329"/>
        <end position="409"/>
    </location>
</feature>
<dbReference type="SUPFAM" id="SSF53223">
    <property type="entry name" value="Aminoacid dehydrogenase-like, N-terminal domain"/>
    <property type="match status" value="1"/>
</dbReference>
<evidence type="ECO:0000256" key="2">
    <source>
        <dbReference type="ARBA" id="ARBA00022605"/>
    </source>
</evidence>
<dbReference type="OrthoDB" id="204377at2759"/>
<feature type="domain" description="SDH C-terminal" evidence="9">
    <location>
        <begin position="572"/>
        <end position="595"/>
    </location>
</feature>
<dbReference type="Gene3D" id="3.20.20.70">
    <property type="entry name" value="Aldolase class I"/>
    <property type="match status" value="1"/>
</dbReference>
<dbReference type="GO" id="GO:0019632">
    <property type="term" value="P:shikimate metabolic process"/>
    <property type="evidence" value="ECO:0007669"/>
    <property type="project" value="InterPro"/>
</dbReference>
<evidence type="ECO:0000256" key="3">
    <source>
        <dbReference type="ARBA" id="ARBA00022857"/>
    </source>
</evidence>
<evidence type="ECO:0000256" key="4">
    <source>
        <dbReference type="ARBA" id="ARBA00023002"/>
    </source>
</evidence>
<dbReference type="InterPro" id="IPR013785">
    <property type="entry name" value="Aldolase_TIM"/>
</dbReference>
<dbReference type="GO" id="GO:0003855">
    <property type="term" value="F:3-dehydroquinate dehydratase activity"/>
    <property type="evidence" value="ECO:0007669"/>
    <property type="project" value="InterPro"/>
</dbReference>
<dbReference type="Pfam" id="PF18317">
    <property type="entry name" value="SDH_C"/>
    <property type="match status" value="1"/>
</dbReference>
<dbReference type="Pfam" id="PF01487">
    <property type="entry name" value="DHquinase_I"/>
    <property type="match status" value="1"/>
</dbReference>
<evidence type="ECO:0000313" key="10">
    <source>
        <dbReference type="Proteomes" id="UP000504610"/>
    </source>
</evidence>
<evidence type="ECO:0000313" key="11">
    <source>
        <dbReference type="RefSeq" id="XP_018440835.1"/>
    </source>
</evidence>
<proteinExistence type="inferred from homology"/>
<dbReference type="InterPro" id="IPR006151">
    <property type="entry name" value="Shikm_DH/Glu-tRNA_Rdtase"/>
</dbReference>
<accession>A0A6J0JYL8</accession>
<evidence type="ECO:0000259" key="8">
    <source>
        <dbReference type="Pfam" id="PF08501"/>
    </source>
</evidence>
<dbReference type="InterPro" id="IPR046346">
    <property type="entry name" value="Aminoacid_DH-like_N_sf"/>
</dbReference>
<dbReference type="CDD" id="cd01065">
    <property type="entry name" value="NAD_bind_Shikimate_DH"/>
    <property type="match status" value="1"/>
</dbReference>